<dbReference type="EMBL" id="JAPDPI010000012">
    <property type="protein sequence ID" value="MCW3805530.1"/>
    <property type="molecule type" value="Genomic_DNA"/>
</dbReference>
<comment type="caution">
    <text evidence="2">The sequence shown here is derived from an EMBL/GenBank/DDBJ whole genome shotgun (WGS) entry which is preliminary data.</text>
</comment>
<reference evidence="2" key="1">
    <citation type="submission" date="2022-10" db="EMBL/GenBank/DDBJ databases">
        <authorList>
            <person name="Yu W.X."/>
        </authorList>
    </citation>
    <scope>NUCLEOTIDE SEQUENCE</scope>
    <source>
        <strain evidence="2">D04</strain>
    </source>
</reference>
<dbReference type="Gene3D" id="3.55.50.30">
    <property type="match status" value="1"/>
</dbReference>
<evidence type="ECO:0000313" key="3">
    <source>
        <dbReference type="Proteomes" id="UP001207408"/>
    </source>
</evidence>
<feature type="chain" id="PRO_5042115984" description="Lipoprotein" evidence="1">
    <location>
        <begin position="21"/>
        <end position="136"/>
    </location>
</feature>
<proteinExistence type="predicted"/>
<sequence length="136" mass="14986">MKNIKLFSLLLFITSLFISCSNPNSNNKKTVETEAVEASSERTADHMDTIVGRGCLEVVTEIPYDIPAQRFDETAQILAHAIGCFIESDLSKTGSIQVNAIKGRMSIRDAILTAIDGTNLKITEQTDKKIKVELIQ</sequence>
<keyword evidence="1" id="KW-0732">Signal</keyword>
<organism evidence="2 3">
    <name type="scientific">Plebeiibacterium marinum</name>
    <dbReference type="NCBI Taxonomy" id="2992111"/>
    <lineage>
        <taxon>Bacteria</taxon>
        <taxon>Pseudomonadati</taxon>
        <taxon>Bacteroidota</taxon>
        <taxon>Bacteroidia</taxon>
        <taxon>Marinilabiliales</taxon>
        <taxon>Marinilabiliaceae</taxon>
        <taxon>Plebeiibacterium</taxon>
    </lineage>
</organism>
<dbReference type="AlphaFoldDB" id="A0AAE3MDC8"/>
<evidence type="ECO:0000256" key="1">
    <source>
        <dbReference type="SAM" id="SignalP"/>
    </source>
</evidence>
<dbReference type="Proteomes" id="UP001207408">
    <property type="component" value="Unassembled WGS sequence"/>
</dbReference>
<accession>A0AAE3MDC8</accession>
<feature type="signal peptide" evidence="1">
    <location>
        <begin position="1"/>
        <end position="20"/>
    </location>
</feature>
<dbReference type="PROSITE" id="PS51257">
    <property type="entry name" value="PROKAR_LIPOPROTEIN"/>
    <property type="match status" value="1"/>
</dbReference>
<protein>
    <recommendedName>
        <fullName evidence="4">Lipoprotein</fullName>
    </recommendedName>
</protein>
<keyword evidence="3" id="KW-1185">Reference proteome</keyword>
<gene>
    <name evidence="2" type="ORF">OM074_07805</name>
</gene>
<name>A0AAE3MDC8_9BACT</name>
<dbReference type="RefSeq" id="WP_301198901.1">
    <property type="nucleotide sequence ID" value="NZ_JAPDPI010000012.1"/>
</dbReference>
<evidence type="ECO:0008006" key="4">
    <source>
        <dbReference type="Google" id="ProtNLM"/>
    </source>
</evidence>
<evidence type="ECO:0000313" key="2">
    <source>
        <dbReference type="EMBL" id="MCW3805530.1"/>
    </source>
</evidence>